<organism evidence="3 4">
    <name type="scientific">Tigheibacillus halophilus</name>
    <dbReference type="NCBI Taxonomy" id="361280"/>
    <lineage>
        <taxon>Bacteria</taxon>
        <taxon>Bacillati</taxon>
        <taxon>Bacillota</taxon>
        <taxon>Bacilli</taxon>
        <taxon>Bacillales</taxon>
        <taxon>Bacillaceae</taxon>
        <taxon>Tigheibacillus</taxon>
    </lineage>
</organism>
<evidence type="ECO:0008006" key="5">
    <source>
        <dbReference type="Google" id="ProtNLM"/>
    </source>
</evidence>
<gene>
    <name evidence="3" type="ORF">RWE15_19845</name>
</gene>
<feature type="chain" id="PRO_5046747241" description="Lipoprotein" evidence="2">
    <location>
        <begin position="23"/>
        <end position="106"/>
    </location>
</feature>
<keyword evidence="2" id="KW-0732">Signal</keyword>
<protein>
    <recommendedName>
        <fullName evidence="5">Lipoprotein</fullName>
    </recommendedName>
</protein>
<dbReference type="EMBL" id="JAWDIP010000004">
    <property type="protein sequence ID" value="MDY0396195.1"/>
    <property type="molecule type" value="Genomic_DNA"/>
</dbReference>
<evidence type="ECO:0000256" key="1">
    <source>
        <dbReference type="SAM" id="MobiDB-lite"/>
    </source>
</evidence>
<dbReference type="PROSITE" id="PS51257">
    <property type="entry name" value="PROKAR_LIPOPROTEIN"/>
    <property type="match status" value="1"/>
</dbReference>
<comment type="caution">
    <text evidence="3">The sequence shown here is derived from an EMBL/GenBank/DDBJ whole genome shotgun (WGS) entry which is preliminary data.</text>
</comment>
<evidence type="ECO:0000313" key="3">
    <source>
        <dbReference type="EMBL" id="MDY0396195.1"/>
    </source>
</evidence>
<dbReference type="Proteomes" id="UP001281447">
    <property type="component" value="Unassembled WGS sequence"/>
</dbReference>
<proteinExistence type="predicted"/>
<keyword evidence="4" id="KW-1185">Reference proteome</keyword>
<sequence>MKKLLFAVMIVLFLAACSNQQGAPANDMNNQRNNVSKVANPPQHDRSLSNPDIIPSETGEKIRTTDRDGETYPGVGKNIYSSIGTSGIHEGGVSSYFESILKGGRN</sequence>
<name>A0ABU5CAC9_9BACI</name>
<accession>A0ABU5CAC9</accession>
<evidence type="ECO:0000313" key="4">
    <source>
        <dbReference type="Proteomes" id="UP001281447"/>
    </source>
</evidence>
<feature type="region of interest" description="Disordered" evidence="1">
    <location>
        <begin position="22"/>
        <end position="75"/>
    </location>
</feature>
<feature type="compositionally biased region" description="Polar residues" evidence="1">
    <location>
        <begin position="22"/>
        <end position="37"/>
    </location>
</feature>
<reference evidence="3 4" key="1">
    <citation type="submission" date="2023-10" db="EMBL/GenBank/DDBJ databases">
        <title>Virgibacillus halophilus 5B73C genome.</title>
        <authorList>
            <person name="Miliotis G."/>
            <person name="Sengupta P."/>
            <person name="Hameed A."/>
            <person name="Chuvochina M."/>
            <person name="Mcdonagh F."/>
            <person name="Simpson A.C."/>
            <person name="Singh N.K."/>
            <person name="Rekha P.D."/>
            <person name="Raman K."/>
            <person name="Hugenholtz P."/>
            <person name="Venkateswaran K."/>
        </authorList>
    </citation>
    <scope>NUCLEOTIDE SEQUENCE [LARGE SCALE GENOMIC DNA]</scope>
    <source>
        <strain evidence="3 4">5B73C</strain>
    </source>
</reference>
<feature type="compositionally biased region" description="Basic and acidic residues" evidence="1">
    <location>
        <begin position="58"/>
        <end position="70"/>
    </location>
</feature>
<evidence type="ECO:0000256" key="2">
    <source>
        <dbReference type="SAM" id="SignalP"/>
    </source>
</evidence>
<feature type="signal peptide" evidence="2">
    <location>
        <begin position="1"/>
        <end position="22"/>
    </location>
</feature>